<dbReference type="OrthoDB" id="10259681at2759"/>
<keyword evidence="3 10" id="KW-0808">Transferase</keyword>
<dbReference type="InterPro" id="IPR002076">
    <property type="entry name" value="ELO_fam"/>
</dbReference>
<feature type="transmembrane region" description="Helical" evidence="10">
    <location>
        <begin position="282"/>
        <end position="300"/>
    </location>
</feature>
<feature type="transmembrane region" description="Helical" evidence="10">
    <location>
        <begin position="48"/>
        <end position="72"/>
    </location>
</feature>
<comment type="catalytic activity">
    <reaction evidence="10">
        <text>an acyl-CoA + malonyl-CoA + H(+) = a 3-oxoacyl-CoA + CO2 + CoA</text>
        <dbReference type="Rhea" id="RHEA:50252"/>
        <dbReference type="ChEBI" id="CHEBI:15378"/>
        <dbReference type="ChEBI" id="CHEBI:16526"/>
        <dbReference type="ChEBI" id="CHEBI:57287"/>
        <dbReference type="ChEBI" id="CHEBI:57384"/>
        <dbReference type="ChEBI" id="CHEBI:58342"/>
        <dbReference type="ChEBI" id="CHEBI:90726"/>
    </reaction>
    <physiologicalReaction direction="left-to-right" evidence="10">
        <dbReference type="Rhea" id="RHEA:50253"/>
    </physiologicalReaction>
</comment>
<dbReference type="GO" id="GO:0009922">
    <property type="term" value="F:fatty acid elongase activity"/>
    <property type="evidence" value="ECO:0007669"/>
    <property type="project" value="InterPro"/>
</dbReference>
<dbReference type="GO" id="GO:0019367">
    <property type="term" value="P:fatty acid elongation, saturated fatty acid"/>
    <property type="evidence" value="ECO:0007669"/>
    <property type="project" value="TreeGrafter"/>
</dbReference>
<sequence length="507" mass="55746">MQIPGTEVYLRLIPRELFKFPPEPAPPVIPPPSDHPTLSHPFTIPANVYNAVLSVHVPVTIALLYATTATILNRYNKSRGNKPWSISKTKAFYYFVIAHNVFLAVYSAWTFIGMLHGLRASVPSPRGPDGLAGFVDGLCKIHGPRGLGNAATYSTAKGQWGFTNKELHLGTHGAPDETDVGRLWNEGLAFYGWLFYLSKFYEVFDTLIILAKGKRSSTLQTYHHAGAMLCMWAGIRFMAPPIWMFAFINSLIHAMMYTYYTLTALSVQVPMQVKRTLTTMQILQFVFGASFAFAHLFTAYKIPATMPYIYSAADLTSVPADASSVVSSAVATASAGAASWAKKLALRAAGLEGVAENVENESGQLFGIDALHAAQDLKAREEVRYRDESVLIHCTDTSGQVFAILLNCFYLAPLTVLFVRFFVKSYFSRVRRNSSSSTSHLSNQARKDATKGIGRQITDEIGSMHGSDEPTESPMADAKEKLQNLKEEIKASKQGVESTLGDIKSKS</sequence>
<comment type="subcellular location">
    <subcellularLocation>
        <location evidence="1">Membrane</location>
        <topology evidence="1">Multi-pass membrane protein</topology>
    </subcellularLocation>
</comment>
<evidence type="ECO:0000256" key="11">
    <source>
        <dbReference type="SAM" id="MobiDB-lite"/>
    </source>
</evidence>
<evidence type="ECO:0000256" key="2">
    <source>
        <dbReference type="ARBA" id="ARBA00022516"/>
    </source>
</evidence>
<gene>
    <name evidence="12" type="ORF">UCRPC4_g00498</name>
</gene>
<reference evidence="12 13" key="2">
    <citation type="submission" date="2015-05" db="EMBL/GenBank/DDBJ databases">
        <authorList>
            <person name="Morales-Cruz A."/>
            <person name="Amrine K.C."/>
            <person name="Cantu D."/>
        </authorList>
    </citation>
    <scope>NUCLEOTIDE SEQUENCE [LARGE SCALE GENOMIC DNA]</scope>
    <source>
        <strain evidence="12">UCRPC4</strain>
    </source>
</reference>
<dbReference type="Pfam" id="PF01151">
    <property type="entry name" value="ELO"/>
    <property type="match status" value="1"/>
</dbReference>
<evidence type="ECO:0000313" key="12">
    <source>
        <dbReference type="EMBL" id="KKY28689.1"/>
    </source>
</evidence>
<dbReference type="PANTHER" id="PTHR11157">
    <property type="entry name" value="FATTY ACID ACYL TRANSFERASE-RELATED"/>
    <property type="match status" value="1"/>
</dbReference>
<accession>A0A0G2F314</accession>
<keyword evidence="8 10" id="KW-0472">Membrane</keyword>
<organism evidence="12 13">
    <name type="scientific">Phaeomoniella chlamydospora</name>
    <name type="common">Phaeoacremonium chlamydosporum</name>
    <dbReference type="NCBI Taxonomy" id="158046"/>
    <lineage>
        <taxon>Eukaryota</taxon>
        <taxon>Fungi</taxon>
        <taxon>Dikarya</taxon>
        <taxon>Ascomycota</taxon>
        <taxon>Pezizomycotina</taxon>
        <taxon>Eurotiomycetes</taxon>
        <taxon>Chaetothyriomycetidae</taxon>
        <taxon>Phaeomoniellales</taxon>
        <taxon>Phaeomoniellaceae</taxon>
        <taxon>Phaeomoniella</taxon>
    </lineage>
</organism>
<evidence type="ECO:0000256" key="8">
    <source>
        <dbReference type="ARBA" id="ARBA00023136"/>
    </source>
</evidence>
<dbReference type="GO" id="GO:0030148">
    <property type="term" value="P:sphingolipid biosynthetic process"/>
    <property type="evidence" value="ECO:0007669"/>
    <property type="project" value="TreeGrafter"/>
</dbReference>
<evidence type="ECO:0000256" key="6">
    <source>
        <dbReference type="ARBA" id="ARBA00022989"/>
    </source>
</evidence>
<keyword evidence="5 10" id="KW-0276">Fatty acid metabolism</keyword>
<dbReference type="Proteomes" id="UP000053317">
    <property type="component" value="Unassembled WGS sequence"/>
</dbReference>
<dbReference type="EMBL" id="LCWF01000010">
    <property type="protein sequence ID" value="KKY28689.1"/>
    <property type="molecule type" value="Genomic_DNA"/>
</dbReference>
<keyword evidence="2 10" id="KW-0444">Lipid biosynthesis</keyword>
<evidence type="ECO:0000256" key="10">
    <source>
        <dbReference type="RuleBase" id="RU361115"/>
    </source>
</evidence>
<evidence type="ECO:0000313" key="13">
    <source>
        <dbReference type="Proteomes" id="UP000053317"/>
    </source>
</evidence>
<evidence type="ECO:0000256" key="5">
    <source>
        <dbReference type="ARBA" id="ARBA00022832"/>
    </source>
</evidence>
<evidence type="ECO:0000256" key="9">
    <source>
        <dbReference type="ARBA" id="ARBA00023160"/>
    </source>
</evidence>
<dbReference type="GO" id="GO:0005789">
    <property type="term" value="C:endoplasmic reticulum membrane"/>
    <property type="evidence" value="ECO:0007669"/>
    <property type="project" value="TreeGrafter"/>
</dbReference>
<dbReference type="EC" id="2.3.1.-" evidence="10"/>
<comment type="caution">
    <text evidence="12">The sequence shown here is derived from an EMBL/GenBank/DDBJ whole genome shotgun (WGS) entry which is preliminary data.</text>
</comment>
<evidence type="ECO:0000256" key="1">
    <source>
        <dbReference type="ARBA" id="ARBA00004141"/>
    </source>
</evidence>
<keyword evidence="4 10" id="KW-0812">Transmembrane</keyword>
<evidence type="ECO:0000256" key="3">
    <source>
        <dbReference type="ARBA" id="ARBA00022679"/>
    </source>
</evidence>
<dbReference type="GO" id="GO:0034625">
    <property type="term" value="P:fatty acid elongation, monounsaturated fatty acid"/>
    <property type="evidence" value="ECO:0007669"/>
    <property type="project" value="TreeGrafter"/>
</dbReference>
<comment type="similarity">
    <text evidence="10">Belongs to the ELO family.</text>
</comment>
<dbReference type="GO" id="GO:0042761">
    <property type="term" value="P:very long-chain fatty acid biosynthetic process"/>
    <property type="evidence" value="ECO:0007669"/>
    <property type="project" value="TreeGrafter"/>
</dbReference>
<feature type="transmembrane region" description="Helical" evidence="10">
    <location>
        <begin position="401"/>
        <end position="423"/>
    </location>
</feature>
<feature type="region of interest" description="Disordered" evidence="11">
    <location>
        <begin position="459"/>
        <end position="479"/>
    </location>
</feature>
<reference evidence="12 13" key="1">
    <citation type="submission" date="2015-05" db="EMBL/GenBank/DDBJ databases">
        <title>Distinctive expansion of gene families associated with plant cell wall degradation and secondary metabolism in the genomes of grapevine trunk pathogens.</title>
        <authorList>
            <person name="Lawrence D.P."/>
            <person name="Travadon R."/>
            <person name="Rolshausen P.E."/>
            <person name="Baumgartner K."/>
        </authorList>
    </citation>
    <scope>NUCLEOTIDE SEQUENCE [LARGE SCALE GENOMIC DNA]</scope>
    <source>
        <strain evidence="12">UCRPC4</strain>
    </source>
</reference>
<keyword evidence="6 10" id="KW-1133">Transmembrane helix</keyword>
<dbReference type="PANTHER" id="PTHR11157:SF169">
    <property type="entry name" value="ELONGATION OF FATTY ACIDS PROTEIN"/>
    <property type="match status" value="1"/>
</dbReference>
<name>A0A0G2F314_PHACM</name>
<dbReference type="GO" id="GO:0034626">
    <property type="term" value="P:fatty acid elongation, polyunsaturated fatty acid"/>
    <property type="evidence" value="ECO:0007669"/>
    <property type="project" value="TreeGrafter"/>
</dbReference>
<keyword evidence="7 10" id="KW-0443">Lipid metabolism</keyword>
<proteinExistence type="inferred from homology"/>
<dbReference type="AlphaFoldDB" id="A0A0G2F314"/>
<evidence type="ECO:0000256" key="4">
    <source>
        <dbReference type="ARBA" id="ARBA00022692"/>
    </source>
</evidence>
<evidence type="ECO:0000256" key="7">
    <source>
        <dbReference type="ARBA" id="ARBA00023098"/>
    </source>
</evidence>
<feature type="region of interest" description="Disordered" evidence="11">
    <location>
        <begin position="435"/>
        <end position="454"/>
    </location>
</feature>
<feature type="transmembrane region" description="Helical" evidence="10">
    <location>
        <begin position="92"/>
        <end position="112"/>
    </location>
</feature>
<keyword evidence="13" id="KW-1185">Reference proteome</keyword>
<protein>
    <recommendedName>
        <fullName evidence="10">Elongation of fatty acids protein</fullName>
        <ecNumber evidence="10">2.3.1.-</ecNumber>
    </recommendedName>
</protein>
<feature type="transmembrane region" description="Helical" evidence="10">
    <location>
        <begin position="190"/>
        <end position="210"/>
    </location>
</feature>
<keyword evidence="9 10" id="KW-0275">Fatty acid biosynthesis</keyword>